<name>A0A1K2IBQ4_9LACO</name>
<reference evidence="1" key="1">
    <citation type="submission" date="2016-11" db="EMBL/GenBank/DDBJ databases">
        <authorList>
            <person name="Jaros S."/>
            <person name="Januszkiewicz K."/>
            <person name="Wedrychowicz H."/>
        </authorList>
    </citation>
    <scope>NUCLEOTIDE SEQUENCE</scope>
    <source>
        <strain evidence="1">ACA-DC 565</strain>
    </source>
</reference>
<protein>
    <submittedName>
        <fullName evidence="1">Uncharacterized protein</fullName>
    </submittedName>
</protein>
<accession>A0A1K2IBQ4</accession>
<evidence type="ECO:0000313" key="1">
    <source>
        <dbReference type="EMBL" id="SFZ89129.1"/>
    </source>
</evidence>
<dbReference type="EMBL" id="LT634362">
    <property type="protein sequence ID" value="SFZ89129.1"/>
    <property type="molecule type" value="Genomic_DNA"/>
</dbReference>
<gene>
    <name evidence="1" type="ORF">LREN565_2242</name>
</gene>
<sequence>MWGCGIFWGWLIKLATSKTDKLSYKKTQFALRIMSFWQFSTTARLNVVEQAASCV</sequence>
<dbReference type="AlphaFoldDB" id="A0A1K2IBQ4"/>
<organism evidence="1">
    <name type="scientific">Loigolactobacillus rennini</name>
    <dbReference type="NCBI Taxonomy" id="238013"/>
    <lineage>
        <taxon>Bacteria</taxon>
        <taxon>Bacillati</taxon>
        <taxon>Bacillota</taxon>
        <taxon>Bacilli</taxon>
        <taxon>Lactobacillales</taxon>
        <taxon>Lactobacillaceae</taxon>
        <taxon>Loigolactobacillus</taxon>
    </lineage>
</organism>
<proteinExistence type="predicted"/>